<protein>
    <submittedName>
        <fullName evidence="1">Uncharacterized protein</fullName>
    </submittedName>
</protein>
<dbReference type="EMBL" id="BPLR01013484">
    <property type="protein sequence ID" value="GIY61571.1"/>
    <property type="molecule type" value="Genomic_DNA"/>
</dbReference>
<organism evidence="1 2">
    <name type="scientific">Caerostris extrusa</name>
    <name type="common">Bark spider</name>
    <name type="synonym">Caerostris bankana</name>
    <dbReference type="NCBI Taxonomy" id="172846"/>
    <lineage>
        <taxon>Eukaryota</taxon>
        <taxon>Metazoa</taxon>
        <taxon>Ecdysozoa</taxon>
        <taxon>Arthropoda</taxon>
        <taxon>Chelicerata</taxon>
        <taxon>Arachnida</taxon>
        <taxon>Araneae</taxon>
        <taxon>Araneomorphae</taxon>
        <taxon>Entelegynae</taxon>
        <taxon>Araneoidea</taxon>
        <taxon>Araneidae</taxon>
        <taxon>Caerostris</taxon>
    </lineage>
</organism>
<reference evidence="1 2" key="1">
    <citation type="submission" date="2021-06" db="EMBL/GenBank/DDBJ databases">
        <title>Caerostris extrusa draft genome.</title>
        <authorList>
            <person name="Kono N."/>
            <person name="Arakawa K."/>
        </authorList>
    </citation>
    <scope>NUCLEOTIDE SEQUENCE [LARGE SCALE GENOMIC DNA]</scope>
</reference>
<dbReference type="AlphaFoldDB" id="A0AAV4UUI9"/>
<evidence type="ECO:0000313" key="2">
    <source>
        <dbReference type="Proteomes" id="UP001054945"/>
    </source>
</evidence>
<name>A0AAV4UUI9_CAEEX</name>
<dbReference type="Proteomes" id="UP001054945">
    <property type="component" value="Unassembled WGS sequence"/>
</dbReference>
<accession>A0AAV4UUI9</accession>
<evidence type="ECO:0000313" key="1">
    <source>
        <dbReference type="EMBL" id="GIY61571.1"/>
    </source>
</evidence>
<proteinExistence type="predicted"/>
<gene>
    <name evidence="1" type="ORF">CEXT_11931</name>
</gene>
<comment type="caution">
    <text evidence="1">The sequence shown here is derived from an EMBL/GenBank/DDBJ whole genome shotgun (WGS) entry which is preliminary data.</text>
</comment>
<keyword evidence="2" id="KW-1185">Reference proteome</keyword>
<sequence length="139" mass="16313">MFQKYFRGRWFKRMLLLDSCQAEDGEWRQESDCRGVCLQRLISSLLLESGGQIAEQSNRHPMRPRDISEVKDMWLPTTLQTQSQISALVNRDIYSHLKARPCIESSPVSGARLHDRPLKRVLSKLDRRLRRQLWASRCS</sequence>